<feature type="region of interest" description="Disordered" evidence="1">
    <location>
        <begin position="28"/>
        <end position="67"/>
    </location>
</feature>
<feature type="compositionally biased region" description="Low complexity" evidence="1">
    <location>
        <begin position="28"/>
        <end position="48"/>
    </location>
</feature>
<dbReference type="RefSeq" id="WP_326623140.1">
    <property type="nucleotide sequence ID" value="NZ_CP109106.1"/>
</dbReference>
<reference evidence="4 5" key="1">
    <citation type="submission" date="2022-10" db="EMBL/GenBank/DDBJ databases">
        <title>The complete genomes of actinobacterial strains from the NBC collection.</title>
        <authorList>
            <person name="Joergensen T.S."/>
            <person name="Alvarez Arevalo M."/>
            <person name="Sterndorff E.B."/>
            <person name="Faurdal D."/>
            <person name="Vuksanovic O."/>
            <person name="Mourched A.-S."/>
            <person name="Charusanti P."/>
            <person name="Shaw S."/>
            <person name="Blin K."/>
            <person name="Weber T."/>
        </authorList>
    </citation>
    <scope>NUCLEOTIDE SEQUENCE [LARGE SCALE GENOMIC DNA]</scope>
    <source>
        <strain evidence="4 5">NBC 01774</strain>
    </source>
</reference>
<feature type="domain" description="FMN-binding" evidence="3">
    <location>
        <begin position="66"/>
        <end position="140"/>
    </location>
</feature>
<sequence length="142" mass="14350">MKRAVAATTATVAGLFLMLALKPHQTPAAAAAPPAGPAPSTSPSGATSPRERDGTSGTFTGDTIDTARGPVQVRVTLVKGRLTTITVLKGEHDEGASADAVPRLTQKALAAQSAKIDAVSGATFTSQGYISSLQSALDRAHD</sequence>
<evidence type="ECO:0000313" key="4">
    <source>
        <dbReference type="EMBL" id="WSB73528.1"/>
    </source>
</evidence>
<dbReference type="SMART" id="SM00900">
    <property type="entry name" value="FMN_bind"/>
    <property type="match status" value="1"/>
</dbReference>
<gene>
    <name evidence="4" type="ORF">OG863_39410</name>
</gene>
<evidence type="ECO:0000256" key="1">
    <source>
        <dbReference type="SAM" id="MobiDB-lite"/>
    </source>
</evidence>
<proteinExistence type="predicted"/>
<evidence type="ECO:0000256" key="2">
    <source>
        <dbReference type="SAM" id="SignalP"/>
    </source>
</evidence>
<dbReference type="EMBL" id="CP109106">
    <property type="protein sequence ID" value="WSB73528.1"/>
    <property type="molecule type" value="Genomic_DNA"/>
</dbReference>
<accession>A0ABZ1FSQ6</accession>
<dbReference type="Proteomes" id="UP001344251">
    <property type="component" value="Chromosome"/>
</dbReference>
<name>A0ABZ1FSQ6_9ACTN</name>
<evidence type="ECO:0000259" key="3">
    <source>
        <dbReference type="SMART" id="SM00900"/>
    </source>
</evidence>
<evidence type="ECO:0000313" key="5">
    <source>
        <dbReference type="Proteomes" id="UP001344251"/>
    </source>
</evidence>
<dbReference type="Pfam" id="PF04205">
    <property type="entry name" value="FMN_bind"/>
    <property type="match status" value="1"/>
</dbReference>
<dbReference type="InterPro" id="IPR007329">
    <property type="entry name" value="FMN-bd"/>
</dbReference>
<feature type="signal peptide" evidence="2">
    <location>
        <begin position="1"/>
        <end position="28"/>
    </location>
</feature>
<feature type="chain" id="PRO_5045859950" evidence="2">
    <location>
        <begin position="29"/>
        <end position="142"/>
    </location>
</feature>
<protein>
    <submittedName>
        <fullName evidence="4">FMN-binding protein</fullName>
    </submittedName>
</protein>
<dbReference type="Gene3D" id="3.90.1010.20">
    <property type="match status" value="1"/>
</dbReference>
<keyword evidence="2" id="KW-0732">Signal</keyword>
<organism evidence="4 5">
    <name type="scientific">Streptomyces decoyicus</name>
    <dbReference type="NCBI Taxonomy" id="249567"/>
    <lineage>
        <taxon>Bacteria</taxon>
        <taxon>Bacillati</taxon>
        <taxon>Actinomycetota</taxon>
        <taxon>Actinomycetes</taxon>
        <taxon>Kitasatosporales</taxon>
        <taxon>Streptomycetaceae</taxon>
        <taxon>Streptomyces</taxon>
    </lineage>
</organism>
<keyword evidence="5" id="KW-1185">Reference proteome</keyword>